<proteinExistence type="predicted"/>
<feature type="compositionally biased region" description="Low complexity" evidence="1">
    <location>
        <begin position="339"/>
        <end position="359"/>
    </location>
</feature>
<dbReference type="SUPFAM" id="SSF52540">
    <property type="entry name" value="P-loop containing nucleoside triphosphate hydrolases"/>
    <property type="match status" value="1"/>
</dbReference>
<evidence type="ECO:0000256" key="1">
    <source>
        <dbReference type="SAM" id="MobiDB-lite"/>
    </source>
</evidence>
<dbReference type="Gene3D" id="3.40.50.300">
    <property type="entry name" value="P-loop containing nucleotide triphosphate hydrolases"/>
    <property type="match status" value="1"/>
</dbReference>
<keyword evidence="3" id="KW-1185">Reference proteome</keyword>
<gene>
    <name evidence="2" type="ORF">V6R90_01310</name>
</gene>
<reference evidence="2 3" key="1">
    <citation type="submission" date="2024-02" db="EMBL/GenBank/DDBJ databases">
        <title>Full genome sequence of Nocardioides kribbensis.</title>
        <authorList>
            <person name="Poletto B.L."/>
            <person name="Silva G."/>
            <person name="Galante D."/>
            <person name="Campos K.R."/>
            <person name="Santos M.B.N."/>
            <person name="Sacchi C.T."/>
        </authorList>
    </citation>
    <scope>NUCLEOTIDE SEQUENCE [LARGE SCALE GENOMIC DNA]</scope>
    <source>
        <strain evidence="2 3">O4R</strain>
    </source>
</reference>
<dbReference type="RefSeq" id="WP_349803567.1">
    <property type="nucleotide sequence ID" value="NZ_JBEGDP010000001.1"/>
</dbReference>
<evidence type="ECO:0000313" key="2">
    <source>
        <dbReference type="EMBL" id="MEQ7845897.1"/>
    </source>
</evidence>
<organism evidence="2 3">
    <name type="scientific">Nocardioides kribbensis</name>
    <dbReference type="NCBI Taxonomy" id="305517"/>
    <lineage>
        <taxon>Bacteria</taxon>
        <taxon>Bacillati</taxon>
        <taxon>Actinomycetota</taxon>
        <taxon>Actinomycetes</taxon>
        <taxon>Propionibacteriales</taxon>
        <taxon>Nocardioidaceae</taxon>
        <taxon>Nocardioides</taxon>
    </lineage>
</organism>
<dbReference type="EMBL" id="JBEGDP010000001">
    <property type="protein sequence ID" value="MEQ7845897.1"/>
    <property type="molecule type" value="Genomic_DNA"/>
</dbReference>
<dbReference type="Proteomes" id="UP001482520">
    <property type="component" value="Unassembled WGS sequence"/>
</dbReference>
<accession>A0ABV1NTS8</accession>
<evidence type="ECO:0008006" key="4">
    <source>
        <dbReference type="Google" id="ProtNLM"/>
    </source>
</evidence>
<dbReference type="InterPro" id="IPR027417">
    <property type="entry name" value="P-loop_NTPase"/>
</dbReference>
<evidence type="ECO:0000313" key="3">
    <source>
        <dbReference type="Proteomes" id="UP001482520"/>
    </source>
</evidence>
<protein>
    <recommendedName>
        <fullName evidence="4">Sulfotransferase family protein</fullName>
    </recommendedName>
</protein>
<sequence>MSRRAFLHIGLPKTGTSYLQAGWWSHRAALLEAGLLLPGRAKRDHLLSSLVVREDPGVRRRGPGAAEAWDVVLADTAAHSGDVLVSHEFFCAASAAQARRAVEALPADEVHVVVTAREPLSLFASSWQEHLKNRGTTALADYGRGESEDPRDVWDWRALDLGLVLERWGGAVPAERVHVLPVPGRDQPREDLWHRFAALLDLDPAVVDTSGRFANTGMGVVEAETLRRVNAALSGPWGAQDRGRWLRSHLADQLLAPRVGEPFWPGEDQVADCRARGLRAVAAVRAGGYDVRGDLDSLLVPDVVPPRRHPDSVTDAEVAEVAVALVADLVGELRDRAAPDPASSTGPAPAAGPTGPAPGRARRAVRRLLRRRAGG</sequence>
<feature type="region of interest" description="Disordered" evidence="1">
    <location>
        <begin position="336"/>
        <end position="364"/>
    </location>
</feature>
<comment type="caution">
    <text evidence="2">The sequence shown here is derived from an EMBL/GenBank/DDBJ whole genome shotgun (WGS) entry which is preliminary data.</text>
</comment>
<name>A0ABV1NTS8_9ACTN</name>